<dbReference type="PRINTS" id="PR00598">
    <property type="entry name" value="HTHMARR"/>
</dbReference>
<dbReference type="Proteomes" id="UP000382577">
    <property type="component" value="Unassembled WGS sequence"/>
</dbReference>
<dbReference type="OrthoDB" id="32523at2"/>
<keyword evidence="1" id="KW-0805">Transcription regulation</keyword>
<dbReference type="InterPro" id="IPR000835">
    <property type="entry name" value="HTH_MarR-typ"/>
</dbReference>
<dbReference type="RefSeq" id="WP_150600774.1">
    <property type="nucleotide sequence ID" value="NZ_CABPRW010000012.1"/>
</dbReference>
<dbReference type="EMBL" id="CABPRW010000012">
    <property type="protein sequence ID" value="VVE43321.1"/>
    <property type="molecule type" value="Genomic_DNA"/>
</dbReference>
<dbReference type="Pfam" id="PF01047">
    <property type="entry name" value="MarR"/>
    <property type="match status" value="1"/>
</dbReference>
<dbReference type="PANTHER" id="PTHR42756">
    <property type="entry name" value="TRANSCRIPTIONAL REGULATOR, MARR"/>
    <property type="match status" value="1"/>
</dbReference>
<dbReference type="GO" id="GO:0003677">
    <property type="term" value="F:DNA binding"/>
    <property type="evidence" value="ECO:0007669"/>
    <property type="project" value="UniProtKB-KW"/>
</dbReference>
<proteinExistence type="predicted"/>
<reference evidence="6 7" key="1">
    <citation type="submission" date="2019-08" db="EMBL/GenBank/DDBJ databases">
        <authorList>
            <person name="Peeters C."/>
        </authorList>
    </citation>
    <scope>NUCLEOTIDE SEQUENCE [LARGE SCALE GENOMIC DNA]</scope>
    <source>
        <strain evidence="6 7">LMG 31113</strain>
    </source>
</reference>
<keyword evidence="2" id="KW-0238">DNA-binding</keyword>
<dbReference type="PANTHER" id="PTHR42756:SF1">
    <property type="entry name" value="TRANSCRIPTIONAL REPRESSOR OF EMRAB OPERON"/>
    <property type="match status" value="1"/>
</dbReference>
<dbReference type="PROSITE" id="PS50995">
    <property type="entry name" value="HTH_MARR_2"/>
    <property type="match status" value="1"/>
</dbReference>
<keyword evidence="3" id="KW-0804">Transcription</keyword>
<evidence type="ECO:0000313" key="6">
    <source>
        <dbReference type="EMBL" id="VVE43321.1"/>
    </source>
</evidence>
<evidence type="ECO:0000259" key="5">
    <source>
        <dbReference type="PROSITE" id="PS50995"/>
    </source>
</evidence>
<evidence type="ECO:0000256" key="2">
    <source>
        <dbReference type="ARBA" id="ARBA00023125"/>
    </source>
</evidence>
<dbReference type="Gene3D" id="1.10.10.10">
    <property type="entry name" value="Winged helix-like DNA-binding domain superfamily/Winged helix DNA-binding domain"/>
    <property type="match status" value="1"/>
</dbReference>
<evidence type="ECO:0000313" key="7">
    <source>
        <dbReference type="Proteomes" id="UP000382577"/>
    </source>
</evidence>
<dbReference type="GO" id="GO:0003700">
    <property type="term" value="F:DNA-binding transcription factor activity"/>
    <property type="evidence" value="ECO:0007669"/>
    <property type="project" value="InterPro"/>
</dbReference>
<gene>
    <name evidence="6" type="ORF">PFI31113_04244</name>
</gene>
<feature type="region of interest" description="Disordered" evidence="4">
    <location>
        <begin position="1"/>
        <end position="29"/>
    </location>
</feature>
<dbReference type="AlphaFoldDB" id="A0A5E4Y3R7"/>
<feature type="domain" description="HTH marR-type" evidence="5">
    <location>
        <begin position="49"/>
        <end position="187"/>
    </location>
</feature>
<organism evidence="6 7">
    <name type="scientific">Pandoraea fibrosis</name>
    <dbReference type="NCBI Taxonomy" id="1891094"/>
    <lineage>
        <taxon>Bacteria</taxon>
        <taxon>Pseudomonadati</taxon>
        <taxon>Pseudomonadota</taxon>
        <taxon>Betaproteobacteria</taxon>
        <taxon>Burkholderiales</taxon>
        <taxon>Burkholderiaceae</taxon>
        <taxon>Pandoraea</taxon>
    </lineage>
</organism>
<dbReference type="SMART" id="SM00347">
    <property type="entry name" value="HTH_MARR"/>
    <property type="match status" value="1"/>
</dbReference>
<evidence type="ECO:0000256" key="3">
    <source>
        <dbReference type="ARBA" id="ARBA00023163"/>
    </source>
</evidence>
<sequence>MGNRPTGNRATRAAASIDQARQSPQNGGDAVDSILAQWHRERPDLDVSPMGVIGRLKRCAALVQQQLDATFAEFDMSGWEFDMLATLRRSGAPYRLAPTALFSTLMVTSGTMTHRLQRLEARGWIARVANPDDARSLLVQLTDAGFALIERAVEAHVANEHRMLAPLTKATLADIESGLSAWLRMLEAGREEGLEAGR</sequence>
<protein>
    <submittedName>
        <fullName evidence="6">MarR family transcriptional regulator</fullName>
    </submittedName>
</protein>
<dbReference type="SUPFAM" id="SSF46785">
    <property type="entry name" value="Winged helix' DNA-binding domain"/>
    <property type="match status" value="1"/>
</dbReference>
<dbReference type="InterPro" id="IPR036390">
    <property type="entry name" value="WH_DNA-bd_sf"/>
</dbReference>
<evidence type="ECO:0000256" key="4">
    <source>
        <dbReference type="SAM" id="MobiDB-lite"/>
    </source>
</evidence>
<dbReference type="InterPro" id="IPR036388">
    <property type="entry name" value="WH-like_DNA-bd_sf"/>
</dbReference>
<evidence type="ECO:0000256" key="1">
    <source>
        <dbReference type="ARBA" id="ARBA00023015"/>
    </source>
</evidence>
<accession>A0A5E4Y3R7</accession>
<name>A0A5E4Y3R7_9BURK</name>